<gene>
    <name evidence="4" type="ORF">ACFOMD_12740</name>
</gene>
<accession>A0ABV7XBB9</accession>
<dbReference type="CDD" id="cd03048">
    <property type="entry name" value="GST_N_Ure2p_like"/>
    <property type="match status" value="1"/>
</dbReference>
<dbReference type="InterPro" id="IPR004045">
    <property type="entry name" value="Glutathione_S-Trfase_N"/>
</dbReference>
<dbReference type="PANTHER" id="PTHR44051">
    <property type="entry name" value="GLUTATHIONE S-TRANSFERASE-RELATED"/>
    <property type="match status" value="1"/>
</dbReference>
<dbReference type="SFLD" id="SFLDG01150">
    <property type="entry name" value="Main.1:_Beta-like"/>
    <property type="match status" value="1"/>
</dbReference>
<evidence type="ECO:0000313" key="5">
    <source>
        <dbReference type="Proteomes" id="UP001595615"/>
    </source>
</evidence>
<comment type="caution">
    <text evidence="4">The sequence shown here is derived from an EMBL/GenBank/DDBJ whole genome shotgun (WGS) entry which is preliminary data.</text>
</comment>
<sequence length="230" mass="25543">MLTLYTAATPNGYKVSVALEEMGLAYEVRKLDLYKAEQKEPWFLAINPNGRVPALVDDGFAVFESGACLLYLARKTGQLMPSDPKGMSKVEQWLMFQMSGIGPMMGQANVFFRYFPEKLQPAIDRYQGESRRLFAVLDAHLAANEYLAGDYSIADIANFCWIRTHDWSGVSLDGLDHLQRWLAAIAARPAVQRGVAVPEDMSARLKAQNVDAAKFSQAARSLVEMGDKKG</sequence>
<dbReference type="Pfam" id="PF00043">
    <property type="entry name" value="GST_C"/>
    <property type="match status" value="1"/>
</dbReference>
<dbReference type="SFLD" id="SFLDG00358">
    <property type="entry name" value="Main_(cytGST)"/>
    <property type="match status" value="1"/>
</dbReference>
<feature type="domain" description="GST C-terminal" evidence="3">
    <location>
        <begin position="83"/>
        <end position="209"/>
    </location>
</feature>
<dbReference type="InterPro" id="IPR010987">
    <property type="entry name" value="Glutathione-S-Trfase_C-like"/>
</dbReference>
<feature type="domain" description="GST N-terminal" evidence="2">
    <location>
        <begin position="1"/>
        <end position="80"/>
    </location>
</feature>
<dbReference type="PANTHER" id="PTHR44051:SF22">
    <property type="entry name" value="DISULFIDE-BOND OXIDOREDUCTASE YGHU"/>
    <property type="match status" value="1"/>
</dbReference>
<dbReference type="SUPFAM" id="SSF52833">
    <property type="entry name" value="Thioredoxin-like"/>
    <property type="match status" value="1"/>
</dbReference>
<dbReference type="Proteomes" id="UP001595615">
    <property type="component" value="Unassembled WGS sequence"/>
</dbReference>
<comment type="similarity">
    <text evidence="1">Belongs to the GST superfamily.</text>
</comment>
<dbReference type="PROSITE" id="PS50405">
    <property type="entry name" value="GST_CTER"/>
    <property type="match status" value="1"/>
</dbReference>
<evidence type="ECO:0000313" key="4">
    <source>
        <dbReference type="EMBL" id="MFC3713445.1"/>
    </source>
</evidence>
<evidence type="ECO:0000259" key="3">
    <source>
        <dbReference type="PROSITE" id="PS50405"/>
    </source>
</evidence>
<name>A0ABV7XBB9_9SPHN</name>
<proteinExistence type="inferred from homology"/>
<keyword evidence="5" id="KW-1185">Reference proteome</keyword>
<dbReference type="InterPro" id="IPR040079">
    <property type="entry name" value="Glutathione_S-Trfase"/>
</dbReference>
<dbReference type="EMBL" id="JBHRXV010000011">
    <property type="protein sequence ID" value="MFC3713445.1"/>
    <property type="molecule type" value="Genomic_DNA"/>
</dbReference>
<dbReference type="SUPFAM" id="SSF47616">
    <property type="entry name" value="GST C-terminal domain-like"/>
    <property type="match status" value="1"/>
</dbReference>
<evidence type="ECO:0000259" key="2">
    <source>
        <dbReference type="PROSITE" id="PS50404"/>
    </source>
</evidence>
<dbReference type="InterPro" id="IPR036249">
    <property type="entry name" value="Thioredoxin-like_sf"/>
</dbReference>
<dbReference type="SFLD" id="SFLDG01151">
    <property type="entry name" value="Main.2:_Nu-like"/>
    <property type="match status" value="1"/>
</dbReference>
<evidence type="ECO:0000256" key="1">
    <source>
        <dbReference type="RuleBase" id="RU003494"/>
    </source>
</evidence>
<protein>
    <submittedName>
        <fullName evidence="4">Glutathione S-transferase family protein</fullName>
    </submittedName>
</protein>
<dbReference type="SFLD" id="SFLDS00019">
    <property type="entry name" value="Glutathione_Transferase_(cytos"/>
    <property type="match status" value="1"/>
</dbReference>
<reference evidence="5" key="1">
    <citation type="journal article" date="2019" name="Int. J. Syst. Evol. Microbiol.">
        <title>The Global Catalogue of Microorganisms (GCM) 10K type strain sequencing project: providing services to taxonomists for standard genome sequencing and annotation.</title>
        <authorList>
            <consortium name="The Broad Institute Genomics Platform"/>
            <consortium name="The Broad Institute Genome Sequencing Center for Infectious Disease"/>
            <person name="Wu L."/>
            <person name="Ma J."/>
        </authorList>
    </citation>
    <scope>NUCLEOTIDE SEQUENCE [LARGE SCALE GENOMIC DNA]</scope>
    <source>
        <strain evidence="5">KCTC 42644</strain>
    </source>
</reference>
<dbReference type="RefSeq" id="WP_380861946.1">
    <property type="nucleotide sequence ID" value="NZ_JBHRXV010000011.1"/>
</dbReference>
<dbReference type="InterPro" id="IPR004046">
    <property type="entry name" value="GST_C"/>
</dbReference>
<dbReference type="Gene3D" id="3.40.30.10">
    <property type="entry name" value="Glutaredoxin"/>
    <property type="match status" value="1"/>
</dbReference>
<organism evidence="4 5">
    <name type="scientific">Sphingoaurantiacus capsulatus</name>
    <dbReference type="NCBI Taxonomy" id="1771310"/>
    <lineage>
        <taxon>Bacteria</taxon>
        <taxon>Pseudomonadati</taxon>
        <taxon>Pseudomonadota</taxon>
        <taxon>Alphaproteobacteria</taxon>
        <taxon>Sphingomonadales</taxon>
        <taxon>Sphingosinicellaceae</taxon>
        <taxon>Sphingoaurantiacus</taxon>
    </lineage>
</organism>
<dbReference type="InterPro" id="IPR036282">
    <property type="entry name" value="Glutathione-S-Trfase_C_sf"/>
</dbReference>
<dbReference type="Pfam" id="PF02798">
    <property type="entry name" value="GST_N"/>
    <property type="match status" value="1"/>
</dbReference>
<dbReference type="Gene3D" id="1.20.1050.10">
    <property type="match status" value="1"/>
</dbReference>
<dbReference type="PROSITE" id="PS50404">
    <property type="entry name" value="GST_NTER"/>
    <property type="match status" value="1"/>
</dbReference>